<evidence type="ECO:0000313" key="1">
    <source>
        <dbReference type="EMBL" id="RXZ34866.1"/>
    </source>
</evidence>
<keyword evidence="2" id="KW-1185">Reference proteome</keyword>
<dbReference type="EMBL" id="SDPT01000001">
    <property type="protein sequence ID" value="RXZ34866.1"/>
    <property type="molecule type" value="Genomic_DNA"/>
</dbReference>
<accession>A0A4Q2IWP0</accession>
<dbReference type="OrthoDB" id="8477220at2"/>
<dbReference type="Proteomes" id="UP000292347">
    <property type="component" value="Unassembled WGS sequence"/>
</dbReference>
<reference evidence="1 2" key="1">
    <citation type="submission" date="2019-01" db="EMBL/GenBank/DDBJ databases">
        <title>Sphingomonas mucosissima sp. nov. and Sphingomonas desiccabilis sp. nov., from biological soil crusts in the Colorado Plateau, USA.</title>
        <authorList>
            <person name="Zhu D."/>
        </authorList>
    </citation>
    <scope>NUCLEOTIDE SEQUENCE [LARGE SCALE GENOMIC DNA]</scope>
    <source>
        <strain evidence="1 2">CP1D</strain>
    </source>
</reference>
<dbReference type="RefSeq" id="WP_129340647.1">
    <property type="nucleotide sequence ID" value="NZ_JACIDD010000001.1"/>
</dbReference>
<dbReference type="SUPFAM" id="SSF53448">
    <property type="entry name" value="Nucleotide-diphospho-sugar transferases"/>
    <property type="match status" value="1"/>
</dbReference>
<organism evidence="1 2">
    <name type="scientific">Sphingomonas desiccabilis</name>
    <dbReference type="NCBI Taxonomy" id="429134"/>
    <lineage>
        <taxon>Bacteria</taxon>
        <taxon>Pseudomonadati</taxon>
        <taxon>Pseudomonadota</taxon>
        <taxon>Alphaproteobacteria</taxon>
        <taxon>Sphingomonadales</taxon>
        <taxon>Sphingomonadaceae</taxon>
        <taxon>Sphingomonas</taxon>
    </lineage>
</organism>
<gene>
    <name evidence="1" type="ORF">EO081_04190</name>
</gene>
<evidence type="ECO:0000313" key="2">
    <source>
        <dbReference type="Proteomes" id="UP000292347"/>
    </source>
</evidence>
<sequence>MPMLAGLIFATEDAEGRAGTLAATLPFGGMTLIEYQARLLAAAGVGQMVVAVGRVTPALLGAVSRIAKREVTVDIVRSAEEASAKIHPLATVVVIADGLVTTDTMLHAMAGEAPDAILVTPEAEASGAVERLDRGQCWAGVATLSAQRLAEVAALPREYDFQSTVLRIAVEAGARHVALPASARRSGHGVERDAEVLAGRSNDVLGALANQRTGWADRWFFTPITRFLLPQLVRREVPAWATAAAGGGAGLLALGTLGLGHPAPGMLLALLSVILLSAGSLLSWLRGDNVRAGQQERGILLLAVLSALLLGIIASLAAGHATPFVLALWGVASNTVADRVPVRPRPWYASAASQVLLLTPFALVGLATLGLAFATLHAVVSLAAAVEASRHKA</sequence>
<proteinExistence type="predicted"/>
<dbReference type="AlphaFoldDB" id="A0A4Q2IWP0"/>
<protein>
    <submittedName>
        <fullName evidence="1">Uncharacterized protein</fullName>
    </submittedName>
</protein>
<dbReference type="InterPro" id="IPR029044">
    <property type="entry name" value="Nucleotide-diphossugar_trans"/>
</dbReference>
<name>A0A4Q2IWP0_9SPHN</name>
<comment type="caution">
    <text evidence="1">The sequence shown here is derived from an EMBL/GenBank/DDBJ whole genome shotgun (WGS) entry which is preliminary data.</text>
</comment>